<protein>
    <submittedName>
        <fullName evidence="9">MFS transporter</fullName>
    </submittedName>
</protein>
<sequence length="98" mass="10391">ELFPTHVRYTALSLCYQVAPIFAGSLAPLIAITLLNKYHSSTPIAWYLAGAALISVVAVGLTRETRGKSLRQVDAESAARIAALDPAPTSPRRADSVA</sequence>
<dbReference type="PANTHER" id="PTHR43045:SF1">
    <property type="entry name" value="SHIKIMATE TRANSPORTER"/>
    <property type="match status" value="1"/>
</dbReference>
<comment type="subcellular location">
    <subcellularLocation>
        <location evidence="1">Cell membrane</location>
        <topology evidence="1">Multi-pass membrane protein</topology>
    </subcellularLocation>
</comment>
<evidence type="ECO:0000256" key="4">
    <source>
        <dbReference type="ARBA" id="ARBA00022692"/>
    </source>
</evidence>
<dbReference type="InterPro" id="IPR020846">
    <property type="entry name" value="MFS_dom"/>
</dbReference>
<dbReference type="PROSITE" id="PS50850">
    <property type="entry name" value="MFS"/>
    <property type="match status" value="1"/>
</dbReference>
<evidence type="ECO:0000313" key="10">
    <source>
        <dbReference type="Proteomes" id="UP000247437"/>
    </source>
</evidence>
<evidence type="ECO:0000259" key="8">
    <source>
        <dbReference type="PROSITE" id="PS50850"/>
    </source>
</evidence>
<dbReference type="GO" id="GO:0022857">
    <property type="term" value="F:transmembrane transporter activity"/>
    <property type="evidence" value="ECO:0007669"/>
    <property type="project" value="InterPro"/>
</dbReference>
<feature type="domain" description="Major facilitator superfamily (MFS) profile" evidence="8">
    <location>
        <begin position="1"/>
        <end position="67"/>
    </location>
</feature>
<gene>
    <name evidence="9" type="ORF">CRX42_32020</name>
</gene>
<evidence type="ECO:0000256" key="3">
    <source>
        <dbReference type="ARBA" id="ARBA00022475"/>
    </source>
</evidence>
<dbReference type="InterPro" id="IPR036259">
    <property type="entry name" value="MFS_trans_sf"/>
</dbReference>
<proteinExistence type="predicted"/>
<evidence type="ECO:0000256" key="6">
    <source>
        <dbReference type="ARBA" id="ARBA00023136"/>
    </source>
</evidence>
<feature type="transmembrane region" description="Helical" evidence="7">
    <location>
        <begin position="44"/>
        <end position="62"/>
    </location>
</feature>
<dbReference type="EMBL" id="PDLL01000831">
    <property type="protein sequence ID" value="PYY66506.1"/>
    <property type="molecule type" value="Genomic_DNA"/>
</dbReference>
<keyword evidence="5 7" id="KW-1133">Transmembrane helix</keyword>
<name>A0A2W0ED23_PSEJE</name>
<dbReference type="AlphaFoldDB" id="A0A2W0ED23"/>
<keyword evidence="4 7" id="KW-0812">Transmembrane</keyword>
<dbReference type="SUPFAM" id="SSF103473">
    <property type="entry name" value="MFS general substrate transporter"/>
    <property type="match status" value="1"/>
</dbReference>
<evidence type="ECO:0000313" key="9">
    <source>
        <dbReference type="EMBL" id="PYY66506.1"/>
    </source>
</evidence>
<keyword evidence="2" id="KW-0813">Transport</keyword>
<dbReference type="Gene3D" id="1.20.1250.20">
    <property type="entry name" value="MFS general substrate transporter like domains"/>
    <property type="match status" value="1"/>
</dbReference>
<feature type="transmembrane region" description="Helical" evidence="7">
    <location>
        <begin position="12"/>
        <end position="32"/>
    </location>
</feature>
<dbReference type="Proteomes" id="UP000247437">
    <property type="component" value="Unassembled WGS sequence"/>
</dbReference>
<feature type="non-terminal residue" evidence="9">
    <location>
        <position position="1"/>
    </location>
</feature>
<accession>A0A2W0ED23</accession>
<reference evidence="9 10" key="1">
    <citation type="journal article" date="2018" name="Appl. Microbiol. Biotechnol.">
        <title>Characterization of the caprolactam degradation pathway in Pseudomonas jessenii using mass spectrometry-based proteomics.</title>
        <authorList>
            <person name="Otzen M."/>
            <person name="Palacio C."/>
            <person name="Janssen D.B."/>
        </authorList>
    </citation>
    <scope>NUCLEOTIDE SEQUENCE [LARGE SCALE GENOMIC DNA]</scope>
    <source>
        <strain evidence="9 10">GO3</strain>
    </source>
</reference>
<organism evidence="9 10">
    <name type="scientific">Pseudomonas jessenii</name>
    <dbReference type="NCBI Taxonomy" id="77298"/>
    <lineage>
        <taxon>Bacteria</taxon>
        <taxon>Pseudomonadati</taxon>
        <taxon>Pseudomonadota</taxon>
        <taxon>Gammaproteobacteria</taxon>
        <taxon>Pseudomonadales</taxon>
        <taxon>Pseudomonadaceae</taxon>
        <taxon>Pseudomonas</taxon>
    </lineage>
</organism>
<keyword evidence="6 7" id="KW-0472">Membrane</keyword>
<evidence type="ECO:0000256" key="7">
    <source>
        <dbReference type="SAM" id="Phobius"/>
    </source>
</evidence>
<keyword evidence="3" id="KW-1003">Cell membrane</keyword>
<evidence type="ECO:0000256" key="1">
    <source>
        <dbReference type="ARBA" id="ARBA00004651"/>
    </source>
</evidence>
<evidence type="ECO:0000256" key="5">
    <source>
        <dbReference type="ARBA" id="ARBA00022989"/>
    </source>
</evidence>
<dbReference type="PANTHER" id="PTHR43045">
    <property type="entry name" value="SHIKIMATE TRANSPORTER"/>
    <property type="match status" value="1"/>
</dbReference>
<dbReference type="GO" id="GO:0005886">
    <property type="term" value="C:plasma membrane"/>
    <property type="evidence" value="ECO:0007669"/>
    <property type="project" value="UniProtKB-SubCell"/>
</dbReference>
<comment type="caution">
    <text evidence="9">The sequence shown here is derived from an EMBL/GenBank/DDBJ whole genome shotgun (WGS) entry which is preliminary data.</text>
</comment>
<evidence type="ECO:0000256" key="2">
    <source>
        <dbReference type="ARBA" id="ARBA00022448"/>
    </source>
</evidence>